<dbReference type="InterPro" id="IPR011146">
    <property type="entry name" value="HIT-like"/>
</dbReference>
<dbReference type="Pfam" id="PF01230">
    <property type="entry name" value="HIT"/>
    <property type="match status" value="1"/>
</dbReference>
<reference evidence="5 6" key="1">
    <citation type="submission" date="2019-02" db="EMBL/GenBank/DDBJ databases">
        <title>Deep-cultivation of Planctomycetes and their phenomic and genomic characterization uncovers novel biology.</title>
        <authorList>
            <person name="Wiegand S."/>
            <person name="Jogler M."/>
            <person name="Boedeker C."/>
            <person name="Pinto D."/>
            <person name="Vollmers J."/>
            <person name="Rivas-Marin E."/>
            <person name="Kohn T."/>
            <person name="Peeters S.H."/>
            <person name="Heuer A."/>
            <person name="Rast P."/>
            <person name="Oberbeckmann S."/>
            <person name="Bunk B."/>
            <person name="Jeske O."/>
            <person name="Meyerdierks A."/>
            <person name="Storesund J.E."/>
            <person name="Kallscheuer N."/>
            <person name="Luecker S."/>
            <person name="Lage O.M."/>
            <person name="Pohl T."/>
            <person name="Merkel B.J."/>
            <person name="Hornburger P."/>
            <person name="Mueller R.-W."/>
            <person name="Bruemmer F."/>
            <person name="Labrenz M."/>
            <person name="Spormann A.M."/>
            <person name="Op den Camp H."/>
            <person name="Overmann J."/>
            <person name="Amann R."/>
            <person name="Jetten M.S.M."/>
            <person name="Mascher T."/>
            <person name="Medema M.H."/>
            <person name="Devos D.P."/>
            <person name="Kaster A.-K."/>
            <person name="Ovreas L."/>
            <person name="Rohde M."/>
            <person name="Galperin M.Y."/>
            <person name="Jogler C."/>
        </authorList>
    </citation>
    <scope>NUCLEOTIDE SEQUENCE [LARGE SCALE GENOMIC DNA]</scope>
    <source>
        <strain evidence="5 6">Pla163</strain>
    </source>
</reference>
<evidence type="ECO:0000313" key="5">
    <source>
        <dbReference type="EMBL" id="QDU83572.1"/>
    </source>
</evidence>
<name>A0A518CWG1_9BACT</name>
<feature type="domain" description="HIT" evidence="4">
    <location>
        <begin position="4"/>
        <end position="107"/>
    </location>
</feature>
<dbReference type="PANTHER" id="PTHR46648">
    <property type="entry name" value="HIT FAMILY PROTEIN 1"/>
    <property type="match status" value="1"/>
</dbReference>
<dbReference type="PRINTS" id="PR00332">
    <property type="entry name" value="HISTRIAD"/>
</dbReference>
<dbReference type="Proteomes" id="UP000319342">
    <property type="component" value="Chromosome"/>
</dbReference>
<evidence type="ECO:0000313" key="6">
    <source>
        <dbReference type="Proteomes" id="UP000319342"/>
    </source>
</evidence>
<protein>
    <submittedName>
        <fullName evidence="5">HIT-like protein</fullName>
        <ecNumber evidence="5">3.-.-.-</ecNumber>
    </submittedName>
</protein>
<dbReference type="EMBL" id="CP036290">
    <property type="protein sequence ID" value="QDU83572.1"/>
    <property type="molecule type" value="Genomic_DNA"/>
</dbReference>
<evidence type="ECO:0000256" key="3">
    <source>
        <dbReference type="PROSITE-ProRule" id="PRU00464"/>
    </source>
</evidence>
<feature type="active site" description="Tele-AMP-histidine intermediate" evidence="1">
    <location>
        <position position="93"/>
    </location>
</feature>
<dbReference type="PANTHER" id="PTHR46648:SF1">
    <property type="entry name" value="ADENOSINE 5'-MONOPHOSPHORAMIDASE HNT1"/>
    <property type="match status" value="1"/>
</dbReference>
<dbReference type="PROSITE" id="PS51084">
    <property type="entry name" value="HIT_2"/>
    <property type="match status" value="1"/>
</dbReference>
<dbReference type="EC" id="3.-.-.-" evidence="5"/>
<dbReference type="GO" id="GO:0009117">
    <property type="term" value="P:nucleotide metabolic process"/>
    <property type="evidence" value="ECO:0007669"/>
    <property type="project" value="TreeGrafter"/>
</dbReference>
<gene>
    <name evidence="5" type="ORF">Pla163_06710</name>
</gene>
<dbReference type="AlphaFoldDB" id="A0A518CWG1"/>
<proteinExistence type="predicted"/>
<evidence type="ECO:0000259" key="4">
    <source>
        <dbReference type="PROSITE" id="PS51084"/>
    </source>
</evidence>
<evidence type="ECO:0000256" key="2">
    <source>
        <dbReference type="PIRSR" id="PIRSR601310-3"/>
    </source>
</evidence>
<dbReference type="InterPro" id="IPR001310">
    <property type="entry name" value="Histidine_triad_HIT"/>
</dbReference>
<dbReference type="GO" id="GO:0016787">
    <property type="term" value="F:hydrolase activity"/>
    <property type="evidence" value="ECO:0007669"/>
    <property type="project" value="UniProtKB-KW"/>
</dbReference>
<sequence length="127" mass="14103">MATIFDKILSGEIPCHRVWEDDEHLAFLDIQPRVPGHTLVIPKRPTDYLFDLDDASTAKLWIATKKVATLLKERLDCGRVCVSVVGWEVRHVHVHLFPTNSIADVGLGPIDQAAVAGLTEMGRRLAP</sequence>
<dbReference type="InterPro" id="IPR036265">
    <property type="entry name" value="HIT-like_sf"/>
</dbReference>
<dbReference type="Gene3D" id="3.30.428.10">
    <property type="entry name" value="HIT-like"/>
    <property type="match status" value="1"/>
</dbReference>
<dbReference type="RefSeq" id="WP_145183508.1">
    <property type="nucleotide sequence ID" value="NZ_CP036290.1"/>
</dbReference>
<keyword evidence="6" id="KW-1185">Reference proteome</keyword>
<keyword evidence="5" id="KW-0378">Hydrolase</keyword>
<accession>A0A518CWG1</accession>
<evidence type="ECO:0000256" key="1">
    <source>
        <dbReference type="PIRSR" id="PIRSR601310-1"/>
    </source>
</evidence>
<dbReference type="SUPFAM" id="SSF54197">
    <property type="entry name" value="HIT-like"/>
    <property type="match status" value="1"/>
</dbReference>
<feature type="short sequence motif" description="Histidine triad motif" evidence="2 3">
    <location>
        <begin position="91"/>
        <end position="95"/>
    </location>
</feature>
<dbReference type="OrthoDB" id="9784774at2"/>
<organism evidence="5 6">
    <name type="scientific">Rohdeia mirabilis</name>
    <dbReference type="NCBI Taxonomy" id="2528008"/>
    <lineage>
        <taxon>Bacteria</taxon>
        <taxon>Pseudomonadati</taxon>
        <taxon>Planctomycetota</taxon>
        <taxon>Planctomycetia</taxon>
        <taxon>Planctomycetia incertae sedis</taxon>
        <taxon>Rohdeia</taxon>
    </lineage>
</organism>